<evidence type="ECO:0000259" key="3">
    <source>
        <dbReference type="SMART" id="SM00278"/>
    </source>
</evidence>
<feature type="domain" description="Helix-hairpin-helix DNA-binding motif class 1" evidence="3">
    <location>
        <begin position="187"/>
        <end position="206"/>
    </location>
</feature>
<sequence length="209" mass="21571">MTTSEPTVRPGKQPLSDLIGVRSTDQAAEASRAVRDKPRIVFTTGHALAVILLLIAALAISLTLLIQQSMNLAAMSYASSQSPDDTQSADVDSRVADPAPTPAPSAVPETGDASDPQSDPTAAENSGNGGVAESDNADTGTNADDGGLINLNTASATQLQELKGVGPVTAQRIIDHRSAIGRYTTVDQLLDVKGIGMKTLNKIRGQVTV</sequence>
<accession>A0AAN1M556</accession>
<feature type="domain" description="Helix-hairpin-helix DNA-binding motif class 1" evidence="3">
    <location>
        <begin position="157"/>
        <end position="176"/>
    </location>
</feature>
<proteinExistence type="predicted"/>
<gene>
    <name evidence="4" type="ORF">DRBB29_1318</name>
</gene>
<name>A0AAN1M556_BIFBR</name>
<feature type="region of interest" description="Disordered" evidence="1">
    <location>
        <begin position="79"/>
        <end position="149"/>
    </location>
</feature>
<feature type="compositionally biased region" description="Polar residues" evidence="1">
    <location>
        <begin position="79"/>
        <end position="90"/>
    </location>
</feature>
<dbReference type="NCBIfam" id="TIGR00426">
    <property type="entry name" value="competence protein ComEA helix-hairpin-helix repeat region"/>
    <property type="match status" value="1"/>
</dbReference>
<dbReference type="SMART" id="SM00278">
    <property type="entry name" value="HhH1"/>
    <property type="match status" value="2"/>
</dbReference>
<dbReference type="AlphaFoldDB" id="A0AAN1M556"/>
<dbReference type="InterPro" id="IPR010994">
    <property type="entry name" value="RuvA_2-like"/>
</dbReference>
<dbReference type="GO" id="GO:0003677">
    <property type="term" value="F:DNA binding"/>
    <property type="evidence" value="ECO:0007669"/>
    <property type="project" value="InterPro"/>
</dbReference>
<evidence type="ECO:0000256" key="2">
    <source>
        <dbReference type="SAM" id="Phobius"/>
    </source>
</evidence>
<dbReference type="Gene3D" id="1.10.150.320">
    <property type="entry name" value="Photosystem II 12 kDa extrinsic protein"/>
    <property type="match status" value="1"/>
</dbReference>
<dbReference type="EMBL" id="CP023198">
    <property type="protein sequence ID" value="AUE18861.1"/>
    <property type="molecule type" value="Genomic_DNA"/>
</dbReference>
<reference evidence="4 5" key="1">
    <citation type="submission" date="2017-09" db="EMBL/GenBank/DDBJ databases">
        <title>Comparative genomics and methylome analysis of the gut commensal Bifidobacterium breve.</title>
        <authorList>
            <person name="Bottacini F."/>
            <person name="Morrissey R."/>
            <person name="Roberts R.J."/>
            <person name="James K."/>
            <person name="van Breen J."/>
            <person name="Egan M."/>
            <person name="Lambert J."/>
            <person name="van Limpt K."/>
            <person name="Stanton C."/>
            <person name="Knol J."/>
            <person name="O' Connell Motherway M."/>
            <person name="van Sinderen D."/>
        </authorList>
    </citation>
    <scope>NUCLEOTIDE SEQUENCE [LARGE SCALE GENOMIC DNA]</scope>
    <source>
        <strain evidence="4 5">DRBB29</strain>
    </source>
</reference>
<dbReference type="GO" id="GO:0006281">
    <property type="term" value="P:DNA repair"/>
    <property type="evidence" value="ECO:0007669"/>
    <property type="project" value="InterPro"/>
</dbReference>
<keyword evidence="2" id="KW-1133">Transmembrane helix</keyword>
<evidence type="ECO:0000313" key="5">
    <source>
        <dbReference type="Proteomes" id="UP000232496"/>
    </source>
</evidence>
<dbReference type="InterPro" id="IPR004509">
    <property type="entry name" value="Competence_ComEA_HhH"/>
</dbReference>
<protein>
    <recommendedName>
        <fullName evidence="3">Helix-hairpin-helix DNA-binding motif class 1 domain-containing protein</fullName>
    </recommendedName>
</protein>
<feature type="transmembrane region" description="Helical" evidence="2">
    <location>
        <begin position="47"/>
        <end position="66"/>
    </location>
</feature>
<dbReference type="SUPFAM" id="SSF47781">
    <property type="entry name" value="RuvA domain 2-like"/>
    <property type="match status" value="1"/>
</dbReference>
<dbReference type="PANTHER" id="PTHR21180">
    <property type="entry name" value="ENDONUCLEASE/EXONUCLEASE/PHOSPHATASE FAMILY DOMAIN-CONTAINING PROTEIN 1"/>
    <property type="match status" value="1"/>
</dbReference>
<evidence type="ECO:0000313" key="4">
    <source>
        <dbReference type="EMBL" id="AUE18861.1"/>
    </source>
</evidence>
<keyword evidence="2" id="KW-0472">Membrane</keyword>
<dbReference type="PANTHER" id="PTHR21180:SF32">
    <property type="entry name" value="ENDONUCLEASE_EXONUCLEASE_PHOSPHATASE FAMILY DOMAIN-CONTAINING PROTEIN 1"/>
    <property type="match status" value="1"/>
</dbReference>
<dbReference type="InterPro" id="IPR051675">
    <property type="entry name" value="Endo/Exo/Phosphatase_dom_1"/>
</dbReference>
<organism evidence="4 5">
    <name type="scientific">Bifidobacterium breve</name>
    <dbReference type="NCBI Taxonomy" id="1685"/>
    <lineage>
        <taxon>Bacteria</taxon>
        <taxon>Bacillati</taxon>
        <taxon>Actinomycetota</taxon>
        <taxon>Actinomycetes</taxon>
        <taxon>Bifidobacteriales</taxon>
        <taxon>Bifidobacteriaceae</taxon>
        <taxon>Bifidobacterium</taxon>
    </lineage>
</organism>
<dbReference type="GO" id="GO:0015627">
    <property type="term" value="C:type II protein secretion system complex"/>
    <property type="evidence" value="ECO:0007669"/>
    <property type="project" value="TreeGrafter"/>
</dbReference>
<keyword evidence="2" id="KW-0812">Transmembrane</keyword>
<feature type="region of interest" description="Disordered" evidence="1">
    <location>
        <begin position="1"/>
        <end position="32"/>
    </location>
</feature>
<dbReference type="Proteomes" id="UP000232496">
    <property type="component" value="Chromosome"/>
</dbReference>
<feature type="compositionally biased region" description="Polar residues" evidence="1">
    <location>
        <begin position="115"/>
        <end position="126"/>
    </location>
</feature>
<dbReference type="GO" id="GO:0015628">
    <property type="term" value="P:protein secretion by the type II secretion system"/>
    <property type="evidence" value="ECO:0007669"/>
    <property type="project" value="TreeGrafter"/>
</dbReference>
<evidence type="ECO:0000256" key="1">
    <source>
        <dbReference type="SAM" id="MobiDB-lite"/>
    </source>
</evidence>
<dbReference type="Pfam" id="PF12836">
    <property type="entry name" value="HHH_3"/>
    <property type="match status" value="1"/>
</dbReference>
<dbReference type="InterPro" id="IPR003583">
    <property type="entry name" value="Hlx-hairpin-Hlx_DNA-bd_motif"/>
</dbReference>